<name>A0ACC2VK06_9TREE</name>
<sequence>MLISAFQSAATLQELLPIFEQRFGYFCFISVPRLLEKIIHDEASPILLNAICAIAARYSKNYASQTPADWEMQTHSADSRSQHHRSRTTAYSGDIFAQKAKVQALKVLSVSDLDVCAALMILSWNEFGCDRDTMLAEYVLTSMRIFPAGRQGSFGHVLPSVVPFPLIEGTTLHDPFPFLVRLLTLARKVVHSINDLEEPARTDALAALQQELVDIGSLMPNELQFSIQNLQPYVLVGKSTGFIFMHLWFHTLVILFYAPSIISDSETVVQEEGRDIALSSAKSISDIAAFAELVDPQAITQPFVNYPFFTAGRFFGKLFGVKFGFSGLNMSTDSSSGKSKPALALLTSSARQNYERMKALLVTLEFYWAGVRYITAALMQKAEGVGTAGLDIAEEGPNVTLVTALNSKAKAARVVVPSDANWCGFGLTGAFNSPTDQAVTILRPQTHQGQMTAHSGMGLDLDTVRDLTIPYGRNPYEWENIVKWINP</sequence>
<organism evidence="1 2">
    <name type="scientific">Naganishia adeliensis</name>
    <dbReference type="NCBI Taxonomy" id="92952"/>
    <lineage>
        <taxon>Eukaryota</taxon>
        <taxon>Fungi</taxon>
        <taxon>Dikarya</taxon>
        <taxon>Basidiomycota</taxon>
        <taxon>Agaricomycotina</taxon>
        <taxon>Tremellomycetes</taxon>
        <taxon>Filobasidiales</taxon>
        <taxon>Filobasidiaceae</taxon>
        <taxon>Naganishia</taxon>
    </lineage>
</organism>
<dbReference type="EMBL" id="JASBWS010000080">
    <property type="protein sequence ID" value="KAJ9099728.1"/>
    <property type="molecule type" value="Genomic_DNA"/>
</dbReference>
<dbReference type="Proteomes" id="UP001230649">
    <property type="component" value="Unassembled WGS sequence"/>
</dbReference>
<accession>A0ACC2VK06</accession>
<evidence type="ECO:0000313" key="1">
    <source>
        <dbReference type="EMBL" id="KAJ9099728.1"/>
    </source>
</evidence>
<proteinExistence type="predicted"/>
<reference evidence="1" key="1">
    <citation type="submission" date="2023-04" db="EMBL/GenBank/DDBJ databases">
        <title>Draft Genome sequencing of Naganishia species isolated from polar environments using Oxford Nanopore Technology.</title>
        <authorList>
            <person name="Leo P."/>
            <person name="Venkateswaran K."/>
        </authorList>
    </citation>
    <scope>NUCLEOTIDE SEQUENCE</scope>
    <source>
        <strain evidence="1">MNA-CCFEE 5262</strain>
    </source>
</reference>
<evidence type="ECO:0000313" key="2">
    <source>
        <dbReference type="Proteomes" id="UP001230649"/>
    </source>
</evidence>
<keyword evidence="2" id="KW-1185">Reference proteome</keyword>
<gene>
    <name evidence="1" type="ORF">QFC20_005606</name>
</gene>
<protein>
    <submittedName>
        <fullName evidence="1">Uncharacterized protein</fullName>
    </submittedName>
</protein>
<comment type="caution">
    <text evidence="1">The sequence shown here is derived from an EMBL/GenBank/DDBJ whole genome shotgun (WGS) entry which is preliminary data.</text>
</comment>